<evidence type="ECO:0000256" key="3">
    <source>
        <dbReference type="ARBA" id="ARBA00022475"/>
    </source>
</evidence>
<dbReference type="HAMAP" id="MF_00422">
    <property type="entry name" value="SecE"/>
    <property type="match status" value="1"/>
</dbReference>
<dbReference type="InterPro" id="IPR038379">
    <property type="entry name" value="SecE_sf"/>
</dbReference>
<comment type="similarity">
    <text evidence="9">Belongs to the SecE/SEC61-gamma family.</text>
</comment>
<dbReference type="GO" id="GO:0043952">
    <property type="term" value="P:protein transport by the Sec complex"/>
    <property type="evidence" value="ECO:0007669"/>
    <property type="project" value="UniProtKB-UniRule"/>
</dbReference>
<keyword evidence="5 9" id="KW-0653">Protein transport</keyword>
<evidence type="ECO:0000256" key="6">
    <source>
        <dbReference type="ARBA" id="ARBA00022989"/>
    </source>
</evidence>
<evidence type="ECO:0000256" key="2">
    <source>
        <dbReference type="ARBA" id="ARBA00022448"/>
    </source>
</evidence>
<dbReference type="PANTHER" id="PTHR33910">
    <property type="entry name" value="PROTEIN TRANSLOCASE SUBUNIT SECE"/>
    <property type="match status" value="1"/>
</dbReference>
<accession>A0A2M6WDM1</accession>
<dbReference type="Pfam" id="PF00584">
    <property type="entry name" value="SecE"/>
    <property type="match status" value="1"/>
</dbReference>
<comment type="subcellular location">
    <subcellularLocation>
        <location evidence="9">Cell membrane</location>
        <topology evidence="9">Single-pass membrane protein</topology>
    </subcellularLocation>
    <subcellularLocation>
        <location evidence="1">Membrane</location>
    </subcellularLocation>
</comment>
<name>A0A2M6WDM1_9BACT</name>
<comment type="function">
    <text evidence="9">Essential subunit of the Sec protein translocation channel SecYEG. Clamps together the 2 halves of SecY. May contact the channel plug during translocation.</text>
</comment>
<dbReference type="EMBL" id="PFBJ01000018">
    <property type="protein sequence ID" value="PIT90901.1"/>
    <property type="molecule type" value="Genomic_DNA"/>
</dbReference>
<dbReference type="NCBIfam" id="TIGR00964">
    <property type="entry name" value="secE_bact"/>
    <property type="match status" value="1"/>
</dbReference>
<dbReference type="InterPro" id="IPR001901">
    <property type="entry name" value="Translocase_SecE/Sec61-g"/>
</dbReference>
<keyword evidence="6 9" id="KW-1133">Transmembrane helix</keyword>
<keyword evidence="2 9" id="KW-0813">Transport</keyword>
<evidence type="ECO:0000256" key="1">
    <source>
        <dbReference type="ARBA" id="ARBA00004370"/>
    </source>
</evidence>
<proteinExistence type="inferred from homology"/>
<reference evidence="11" key="1">
    <citation type="submission" date="2017-09" db="EMBL/GenBank/DDBJ databases">
        <title>Depth-based differentiation of microbial function through sediment-hosted aquifers and enrichment of novel symbionts in the deep terrestrial subsurface.</title>
        <authorList>
            <person name="Probst A.J."/>
            <person name="Ladd B."/>
            <person name="Jarett J.K."/>
            <person name="Geller-Mcgrath D.E."/>
            <person name="Sieber C.M.K."/>
            <person name="Emerson J.B."/>
            <person name="Anantharaman K."/>
            <person name="Thomas B.C."/>
            <person name="Malmstrom R."/>
            <person name="Stieglmeier M."/>
            <person name="Klingl A."/>
            <person name="Woyke T."/>
            <person name="Ryan C.M."/>
            <person name="Banfield J.F."/>
        </authorList>
    </citation>
    <scope>NUCLEOTIDE SEQUENCE [LARGE SCALE GENOMIC DNA]</scope>
</reference>
<keyword evidence="7 9" id="KW-0811">Translocation</keyword>
<dbReference type="GO" id="GO:0006605">
    <property type="term" value="P:protein targeting"/>
    <property type="evidence" value="ECO:0007669"/>
    <property type="project" value="UniProtKB-UniRule"/>
</dbReference>
<evidence type="ECO:0000256" key="9">
    <source>
        <dbReference type="HAMAP-Rule" id="MF_00422"/>
    </source>
</evidence>
<dbReference type="GO" id="GO:0009306">
    <property type="term" value="P:protein secretion"/>
    <property type="evidence" value="ECO:0007669"/>
    <property type="project" value="UniProtKB-UniRule"/>
</dbReference>
<dbReference type="AlphaFoldDB" id="A0A2M6WDM1"/>
<feature type="transmembrane region" description="Helical" evidence="9">
    <location>
        <begin position="27"/>
        <end position="51"/>
    </location>
</feature>
<dbReference type="GO" id="GO:0005886">
    <property type="term" value="C:plasma membrane"/>
    <property type="evidence" value="ECO:0007669"/>
    <property type="project" value="UniProtKB-SubCell"/>
</dbReference>
<dbReference type="PANTHER" id="PTHR33910:SF1">
    <property type="entry name" value="PROTEIN TRANSLOCASE SUBUNIT SECE"/>
    <property type="match status" value="1"/>
</dbReference>
<dbReference type="Gene3D" id="1.20.5.1030">
    <property type="entry name" value="Preprotein translocase secy subunit"/>
    <property type="match status" value="1"/>
</dbReference>
<evidence type="ECO:0000256" key="5">
    <source>
        <dbReference type="ARBA" id="ARBA00022927"/>
    </source>
</evidence>
<comment type="subunit">
    <text evidence="9">Component of the Sec protein translocase complex. Heterotrimer consisting of SecY, SecE and SecG subunits. The heterotrimers can form oligomers, although 1 heterotrimer is thought to be able to translocate proteins. Interacts with the ribosome. Interacts with SecDF, and other proteins may be involved. Interacts with SecA.</text>
</comment>
<dbReference type="GO" id="GO:0008320">
    <property type="term" value="F:protein transmembrane transporter activity"/>
    <property type="evidence" value="ECO:0007669"/>
    <property type="project" value="UniProtKB-UniRule"/>
</dbReference>
<sequence>MSKFIQYLRDTRGELRHVSWPTQKQTIVFTALVIAISILTAIYLGVFDFFFTKGISLFI</sequence>
<comment type="caution">
    <text evidence="10">The sequence shown here is derived from an EMBL/GenBank/DDBJ whole genome shotgun (WGS) entry which is preliminary data.</text>
</comment>
<evidence type="ECO:0000313" key="10">
    <source>
        <dbReference type="EMBL" id="PIT90901.1"/>
    </source>
</evidence>
<protein>
    <recommendedName>
        <fullName evidence="9">Protein translocase subunit SecE</fullName>
    </recommendedName>
</protein>
<evidence type="ECO:0000256" key="8">
    <source>
        <dbReference type="ARBA" id="ARBA00023136"/>
    </source>
</evidence>
<keyword evidence="4 9" id="KW-0812">Transmembrane</keyword>
<evidence type="ECO:0000256" key="7">
    <source>
        <dbReference type="ARBA" id="ARBA00023010"/>
    </source>
</evidence>
<keyword evidence="3 9" id="KW-1003">Cell membrane</keyword>
<dbReference type="Proteomes" id="UP000228809">
    <property type="component" value="Unassembled WGS sequence"/>
</dbReference>
<gene>
    <name evidence="9" type="primary">secE</name>
    <name evidence="10" type="ORF">COU17_03010</name>
</gene>
<evidence type="ECO:0000313" key="11">
    <source>
        <dbReference type="Proteomes" id="UP000228809"/>
    </source>
</evidence>
<evidence type="ECO:0000256" key="4">
    <source>
        <dbReference type="ARBA" id="ARBA00022692"/>
    </source>
</evidence>
<dbReference type="GO" id="GO:0065002">
    <property type="term" value="P:intracellular protein transmembrane transport"/>
    <property type="evidence" value="ECO:0007669"/>
    <property type="project" value="UniProtKB-UniRule"/>
</dbReference>
<organism evidence="10 11">
    <name type="scientific">Candidatus Kaiserbacteria bacterium CG10_big_fil_rev_8_21_14_0_10_49_17</name>
    <dbReference type="NCBI Taxonomy" id="1974609"/>
    <lineage>
        <taxon>Bacteria</taxon>
        <taxon>Candidatus Kaiseribacteriota</taxon>
    </lineage>
</organism>
<dbReference type="InterPro" id="IPR005807">
    <property type="entry name" value="SecE_bac"/>
</dbReference>
<keyword evidence="8 9" id="KW-0472">Membrane</keyword>